<reference evidence="2 3" key="1">
    <citation type="journal article" date="2016" name="Mol. Biol. Evol.">
        <title>Comparative Genomics of Early-Diverging Mushroom-Forming Fungi Provides Insights into the Origins of Lignocellulose Decay Capabilities.</title>
        <authorList>
            <person name="Nagy L.G."/>
            <person name="Riley R."/>
            <person name="Tritt A."/>
            <person name="Adam C."/>
            <person name="Daum C."/>
            <person name="Floudas D."/>
            <person name="Sun H."/>
            <person name="Yadav J.S."/>
            <person name="Pangilinan J."/>
            <person name="Larsson K.H."/>
            <person name="Matsuura K."/>
            <person name="Barry K."/>
            <person name="Labutti K."/>
            <person name="Kuo R."/>
            <person name="Ohm R.A."/>
            <person name="Bhattacharya S.S."/>
            <person name="Shirouzu T."/>
            <person name="Yoshinaga Y."/>
            <person name="Martin F.M."/>
            <person name="Grigoriev I.V."/>
            <person name="Hibbett D.S."/>
        </authorList>
    </citation>
    <scope>NUCLEOTIDE SEQUENCE [LARGE SCALE GENOMIC DNA]</scope>
    <source>
        <strain evidence="2 3">CBS 109695</strain>
    </source>
</reference>
<protein>
    <submittedName>
        <fullName evidence="2">Uncharacterized protein</fullName>
    </submittedName>
</protein>
<evidence type="ECO:0000313" key="2">
    <source>
        <dbReference type="EMBL" id="KZP20770.1"/>
    </source>
</evidence>
<sequence length="190" mass="20090">QPPSLPTRIYPPRTPVSLSTPALVSPRHPSSTRTSFFTPAPLSTLIASSCQVACSAPDVAPWVQPRPQGCSSTSTYWGVDQAEGLEGSSPEGFLPEAVLPDHKGSVGGGGGERAPSSQLRVGGDKLCHAKTRSRAKLPPHSFAIVFRPGPALRSSCTLAPLEDPDISPNIFFQQCSVYYASCSPMCIRCL</sequence>
<dbReference type="EMBL" id="KV417552">
    <property type="protein sequence ID" value="KZP20770.1"/>
    <property type="molecule type" value="Genomic_DNA"/>
</dbReference>
<organism evidence="2 3">
    <name type="scientific">Athelia psychrophila</name>
    <dbReference type="NCBI Taxonomy" id="1759441"/>
    <lineage>
        <taxon>Eukaryota</taxon>
        <taxon>Fungi</taxon>
        <taxon>Dikarya</taxon>
        <taxon>Basidiomycota</taxon>
        <taxon>Agaricomycotina</taxon>
        <taxon>Agaricomycetes</taxon>
        <taxon>Agaricomycetidae</taxon>
        <taxon>Atheliales</taxon>
        <taxon>Atheliaceae</taxon>
        <taxon>Athelia</taxon>
    </lineage>
</organism>
<gene>
    <name evidence="2" type="ORF">FIBSPDRAFT_861206</name>
</gene>
<proteinExistence type="predicted"/>
<dbReference type="Proteomes" id="UP000076532">
    <property type="component" value="Unassembled WGS sequence"/>
</dbReference>
<dbReference type="AlphaFoldDB" id="A0A166JEC0"/>
<feature type="region of interest" description="Disordered" evidence="1">
    <location>
        <begin position="1"/>
        <end position="30"/>
    </location>
</feature>
<keyword evidence="3" id="KW-1185">Reference proteome</keyword>
<feature type="non-terminal residue" evidence="2">
    <location>
        <position position="190"/>
    </location>
</feature>
<accession>A0A166JEC0</accession>
<name>A0A166JEC0_9AGAM</name>
<feature type="compositionally biased region" description="Polar residues" evidence="1">
    <location>
        <begin position="16"/>
        <end position="30"/>
    </location>
</feature>
<evidence type="ECO:0000256" key="1">
    <source>
        <dbReference type="SAM" id="MobiDB-lite"/>
    </source>
</evidence>
<evidence type="ECO:0000313" key="3">
    <source>
        <dbReference type="Proteomes" id="UP000076532"/>
    </source>
</evidence>
<feature type="non-terminal residue" evidence="2">
    <location>
        <position position="1"/>
    </location>
</feature>